<dbReference type="AlphaFoldDB" id="A0A553P787"/>
<comment type="caution">
    <text evidence="1">The sequence shown here is derived from an EMBL/GenBank/DDBJ whole genome shotgun (WGS) entry which is preliminary data.</text>
</comment>
<evidence type="ECO:0000313" key="1">
    <source>
        <dbReference type="EMBL" id="TRY73551.1"/>
    </source>
</evidence>
<name>A0A553P787_TIGCA</name>
<protein>
    <submittedName>
        <fullName evidence="1">Uncharacterized protein</fullName>
    </submittedName>
</protein>
<dbReference type="Proteomes" id="UP000318571">
    <property type="component" value="Chromosome 3"/>
</dbReference>
<keyword evidence="2" id="KW-1185">Reference proteome</keyword>
<dbReference type="EMBL" id="VCGU01000007">
    <property type="protein sequence ID" value="TRY73551.1"/>
    <property type="molecule type" value="Genomic_DNA"/>
</dbReference>
<evidence type="ECO:0000313" key="2">
    <source>
        <dbReference type="Proteomes" id="UP000318571"/>
    </source>
</evidence>
<sequence>MDRQPQKFTSLCALRFFVSTRYYKYHWSMSHSPPKVQLRSPRSIQKARKASMPSQLCPVAIGGCERPNLFWLTVEEYQAFQDLFQKEMVQSARSQLLKPFLPNSHLGIWLAFLDKGDRWHRVKIDTTPIDTSDGLWQCRDLDSAQIYVCADPTRFYQIPSRWKDIVPQSILLEIPNLVPIKGSLSMNTKVWQFRSQTWSPQAFADVQDLIQRSLPVKAHFKDYTENQFGYNAQGELFFQEKDGKALSLTEFLVSKGHAKVSKPMKIRTSTPEPETSKATITYDYETNSCVGGKMVNLDHLGDHSTLTDWLIENGKTTYLDLDH</sequence>
<gene>
    <name evidence="1" type="ORF">TCAL_15766</name>
</gene>
<accession>A0A553P787</accession>
<organism evidence="1 2">
    <name type="scientific">Tigriopus californicus</name>
    <name type="common">Marine copepod</name>
    <dbReference type="NCBI Taxonomy" id="6832"/>
    <lineage>
        <taxon>Eukaryota</taxon>
        <taxon>Metazoa</taxon>
        <taxon>Ecdysozoa</taxon>
        <taxon>Arthropoda</taxon>
        <taxon>Crustacea</taxon>
        <taxon>Multicrustacea</taxon>
        <taxon>Hexanauplia</taxon>
        <taxon>Copepoda</taxon>
        <taxon>Harpacticoida</taxon>
        <taxon>Harpacticidae</taxon>
        <taxon>Tigriopus</taxon>
    </lineage>
</organism>
<proteinExistence type="predicted"/>
<reference evidence="1 2" key="1">
    <citation type="journal article" date="2018" name="Nat. Ecol. Evol.">
        <title>Genomic signatures of mitonuclear coevolution across populations of Tigriopus californicus.</title>
        <authorList>
            <person name="Barreto F.S."/>
            <person name="Watson E.T."/>
            <person name="Lima T.G."/>
            <person name="Willett C.S."/>
            <person name="Edmands S."/>
            <person name="Li W."/>
            <person name="Burton R.S."/>
        </authorList>
    </citation>
    <scope>NUCLEOTIDE SEQUENCE [LARGE SCALE GENOMIC DNA]</scope>
    <source>
        <strain evidence="1 2">San Diego</strain>
    </source>
</reference>